<proteinExistence type="predicted"/>
<evidence type="ECO:0000313" key="2">
    <source>
        <dbReference type="Proteomes" id="UP001201980"/>
    </source>
</evidence>
<gene>
    <name evidence="1" type="ORF">MKZ38_000544</name>
</gene>
<accession>A0AAD5WTP7</accession>
<protein>
    <submittedName>
        <fullName evidence="1">Uncharacterized protein</fullName>
    </submittedName>
</protein>
<name>A0AAD5WTP7_9PEZI</name>
<organism evidence="1 2">
    <name type="scientific">Zalerion maritima</name>
    <dbReference type="NCBI Taxonomy" id="339359"/>
    <lineage>
        <taxon>Eukaryota</taxon>
        <taxon>Fungi</taxon>
        <taxon>Dikarya</taxon>
        <taxon>Ascomycota</taxon>
        <taxon>Pezizomycotina</taxon>
        <taxon>Sordariomycetes</taxon>
        <taxon>Lulworthiomycetidae</taxon>
        <taxon>Lulworthiales</taxon>
        <taxon>Lulworthiaceae</taxon>
        <taxon>Zalerion</taxon>
    </lineage>
</organism>
<comment type="caution">
    <text evidence="1">The sequence shown here is derived from an EMBL/GenBank/DDBJ whole genome shotgun (WGS) entry which is preliminary data.</text>
</comment>
<evidence type="ECO:0000313" key="1">
    <source>
        <dbReference type="EMBL" id="KAJ2902494.1"/>
    </source>
</evidence>
<dbReference type="EMBL" id="JAKWBI020000111">
    <property type="protein sequence ID" value="KAJ2902494.1"/>
    <property type="molecule type" value="Genomic_DNA"/>
</dbReference>
<keyword evidence="2" id="KW-1185">Reference proteome</keyword>
<dbReference type="Proteomes" id="UP001201980">
    <property type="component" value="Unassembled WGS sequence"/>
</dbReference>
<sequence length="189" mass="21358">MYWNDGFCNITAHDFRPPQRMRADFWQNICEEMSSEDEAGLQTLQDGQGRFRARAANIGAFQPPPSSQSLAYLDSGAQELNQWRRRSWLRLGRHRRRLVNKDDGSPGRRIPGPNQGMVFSGVPAALQHGGKQGPICTGERGWISAYFVEDREERREIVEVKHSTIGDAPLPGASLNPVWKDLQRSITNV</sequence>
<reference evidence="1" key="1">
    <citation type="submission" date="2022-07" db="EMBL/GenBank/DDBJ databases">
        <title>Draft genome sequence of Zalerion maritima ATCC 34329, a (micro)plastics degrading marine fungus.</title>
        <authorList>
            <person name="Paco A."/>
            <person name="Goncalves M.F.M."/>
            <person name="Rocha-Santos T.A.P."/>
            <person name="Alves A."/>
        </authorList>
    </citation>
    <scope>NUCLEOTIDE SEQUENCE</scope>
    <source>
        <strain evidence="1">ATCC 34329</strain>
    </source>
</reference>
<dbReference type="AlphaFoldDB" id="A0AAD5WTP7"/>